<dbReference type="SUPFAM" id="SSF56281">
    <property type="entry name" value="Metallo-hydrolase/oxidoreductase"/>
    <property type="match status" value="1"/>
</dbReference>
<dbReference type="InterPro" id="IPR001279">
    <property type="entry name" value="Metallo-B-lactamas"/>
</dbReference>
<keyword evidence="3" id="KW-0378">Hydrolase</keyword>
<evidence type="ECO:0000259" key="5">
    <source>
        <dbReference type="SMART" id="SM00849"/>
    </source>
</evidence>
<evidence type="ECO:0000313" key="7">
    <source>
        <dbReference type="Proteomes" id="UP000070326"/>
    </source>
</evidence>
<dbReference type="SMART" id="SM00849">
    <property type="entry name" value="Lactamase_B"/>
    <property type="match status" value="1"/>
</dbReference>
<dbReference type="CDD" id="cd06262">
    <property type="entry name" value="metallo-hydrolase-like_MBL-fold"/>
    <property type="match status" value="1"/>
</dbReference>
<dbReference type="RefSeq" id="WP_061101507.1">
    <property type="nucleotide sequence ID" value="NZ_JBDGDC010000001.1"/>
</dbReference>
<dbReference type="Pfam" id="PF00753">
    <property type="entry name" value="Lactamase_B"/>
    <property type="match status" value="1"/>
</dbReference>
<dbReference type="GO" id="GO:0016787">
    <property type="term" value="F:hydrolase activity"/>
    <property type="evidence" value="ECO:0007669"/>
    <property type="project" value="UniProtKB-KW"/>
</dbReference>
<comment type="caution">
    <text evidence="6">The sequence shown here is derived from an EMBL/GenBank/DDBJ whole genome shotgun (WGS) entry which is preliminary data.</text>
</comment>
<comment type="cofactor">
    <cofactor evidence="1">
        <name>Zn(2+)</name>
        <dbReference type="ChEBI" id="CHEBI:29105"/>
    </cofactor>
</comment>
<feature type="domain" description="Metallo-beta-lactamase" evidence="5">
    <location>
        <begin position="12"/>
        <end position="188"/>
    </location>
</feature>
<reference evidence="6 7" key="1">
    <citation type="submission" date="2016-02" db="EMBL/GenBank/DDBJ databases">
        <authorList>
            <person name="Wen L."/>
            <person name="He K."/>
            <person name="Yang H."/>
        </authorList>
    </citation>
    <scope>NUCLEOTIDE SEQUENCE [LARGE SCALE GENOMIC DNA]</scope>
    <source>
        <strain evidence="6 7">MJR8628A</strain>
    </source>
</reference>
<evidence type="ECO:0000256" key="3">
    <source>
        <dbReference type="ARBA" id="ARBA00022801"/>
    </source>
</evidence>
<gene>
    <name evidence="6" type="ORF">HMPREF3195_00008</name>
</gene>
<protein>
    <submittedName>
        <fullName evidence="6">Metallo-beta-lactamase domain protein</fullName>
    </submittedName>
</protein>
<dbReference type="InterPro" id="IPR051453">
    <property type="entry name" value="MBL_Glyoxalase_II"/>
</dbReference>
<dbReference type="Gene3D" id="3.60.15.10">
    <property type="entry name" value="Ribonuclease Z/Hydroxyacylglutathione hydrolase-like"/>
    <property type="match status" value="1"/>
</dbReference>
<dbReference type="EMBL" id="LSQZ01000001">
    <property type="protein sequence ID" value="KXI14819.1"/>
    <property type="molecule type" value="Genomic_DNA"/>
</dbReference>
<accession>A0A135YZK9</accession>
<dbReference type="Proteomes" id="UP000070326">
    <property type="component" value="Unassembled WGS sequence"/>
</dbReference>
<dbReference type="STRING" id="1261.HMPREF3195_00008"/>
<evidence type="ECO:0000256" key="1">
    <source>
        <dbReference type="ARBA" id="ARBA00001947"/>
    </source>
</evidence>
<evidence type="ECO:0000256" key="2">
    <source>
        <dbReference type="ARBA" id="ARBA00022723"/>
    </source>
</evidence>
<organism evidence="6 7">
    <name type="scientific">Peptostreptococcus anaerobius</name>
    <dbReference type="NCBI Taxonomy" id="1261"/>
    <lineage>
        <taxon>Bacteria</taxon>
        <taxon>Bacillati</taxon>
        <taxon>Bacillota</taxon>
        <taxon>Clostridia</taxon>
        <taxon>Peptostreptococcales</taxon>
        <taxon>Peptostreptococcaceae</taxon>
        <taxon>Peptostreptococcus</taxon>
    </lineage>
</organism>
<dbReference type="GO" id="GO:0046872">
    <property type="term" value="F:metal ion binding"/>
    <property type="evidence" value="ECO:0007669"/>
    <property type="project" value="UniProtKB-KW"/>
</dbReference>
<name>A0A135YZK9_9FIRM</name>
<evidence type="ECO:0000256" key="4">
    <source>
        <dbReference type="ARBA" id="ARBA00022833"/>
    </source>
</evidence>
<keyword evidence="2" id="KW-0479">Metal-binding</keyword>
<keyword evidence="4" id="KW-0862">Zinc</keyword>
<dbReference type="PATRIC" id="fig|1261.5.peg.8"/>
<sequence>MKLEVLVDRMMQENTYVYYDEQTRQAVIVDPALNFKDAVDTIIRLDLDVKYILLTHGHADHIGDVEELKKYTGAKIVAHIDEKEMLNDASKNLSVQFYPESIEFDADIYVKDRDKLKMGENTFSFFATPGHTKGGMCIRCGMDMFTGDTLFKDSIGRTDLYGGDYNQILKSLKKLSKMEDDITVYPGHGPATKLGIEKKVNYYMQLIG</sequence>
<proteinExistence type="predicted"/>
<dbReference type="InterPro" id="IPR036866">
    <property type="entry name" value="RibonucZ/Hydroxyglut_hydro"/>
</dbReference>
<dbReference type="eggNOG" id="COG0491">
    <property type="taxonomic scope" value="Bacteria"/>
</dbReference>
<evidence type="ECO:0000313" key="6">
    <source>
        <dbReference type="EMBL" id="KXI14819.1"/>
    </source>
</evidence>
<dbReference type="PANTHER" id="PTHR46233:SF3">
    <property type="entry name" value="HYDROXYACYLGLUTATHIONE HYDROLASE GLOC"/>
    <property type="match status" value="1"/>
</dbReference>
<dbReference type="PANTHER" id="PTHR46233">
    <property type="entry name" value="HYDROXYACYLGLUTATHIONE HYDROLASE GLOC"/>
    <property type="match status" value="1"/>
</dbReference>
<dbReference type="AlphaFoldDB" id="A0A135YZK9"/>